<feature type="region of interest" description="Disordered" evidence="9">
    <location>
        <begin position="1"/>
        <end position="148"/>
    </location>
</feature>
<keyword evidence="5" id="KW-0677">Repeat</keyword>
<dbReference type="InterPro" id="IPR031127">
    <property type="entry name" value="E3_UB_ligase_RBR"/>
</dbReference>
<dbReference type="InterPro" id="IPR044066">
    <property type="entry name" value="TRIAD_supradom"/>
</dbReference>
<sequence length="596" mass="63748">MTLQTQQSLRQGRVAHKSHHQSERNNPDEAAASGSARKPSARRCTRQEAGEDGDAGPLQPDADDITADASLKWSASAAPKRRRLAAEAKCPPGTTAMTRPHMLEDLNNSSTNDRHSRPPAKVQRLGELCGRSESQDVLESTDVGERDQRTQMQQATRAIDLKGPEPASAGVAVVPTGGLASPSAAIHIEDVPLGDWQEGLQTEESEEDVMLIASQEDPVDLLDSSQQEDDPVDLLNSSQQDDSPVDLLDSSQQEDSTLEAVPEEPEIAPHELMCGHRMCRDAAREVVLGAVRSCSFPVLCPICQAKSEPKCIPCCKREAALAAAQEAGRAEDAPSGPSAWCCTLDADIPLLLTVEEEEHYLERSLKAAANSCAELVTCPRPDCKGVAVTGLEDESPALKCNVCEHEWCWKCNVDWHSNTTCEDYQLVLGQKVAEEGLEEYQKKNRIVKCPNCKHGIERISGCDHMKCTRCKTPFCWRCGQKRTAQHDAKCGPAAQAARAYAAGRGAPGPRRPAHWGPAPGLLALPAPFQPAQPGAPWPWLQPGIAAMLPGGIAAPPAPAHVAPALAPPHFAIAPPRAAAPGGPPAPRTMLASKPAS</sequence>
<evidence type="ECO:0000256" key="9">
    <source>
        <dbReference type="SAM" id="MobiDB-lite"/>
    </source>
</evidence>
<evidence type="ECO:0000256" key="3">
    <source>
        <dbReference type="ARBA" id="ARBA00022679"/>
    </source>
</evidence>
<dbReference type="CDD" id="cd20335">
    <property type="entry name" value="BRcat_RBR"/>
    <property type="match status" value="1"/>
</dbReference>
<dbReference type="SUPFAM" id="SSF57850">
    <property type="entry name" value="RING/U-box"/>
    <property type="match status" value="2"/>
</dbReference>
<feature type="region of interest" description="Disordered" evidence="9">
    <location>
        <begin position="574"/>
        <end position="596"/>
    </location>
</feature>
<proteinExistence type="predicted"/>
<evidence type="ECO:0000313" key="11">
    <source>
        <dbReference type="EMBL" id="CAL5223010.1"/>
    </source>
</evidence>
<dbReference type="SMART" id="SM00647">
    <property type="entry name" value="IBR"/>
    <property type="match status" value="2"/>
</dbReference>
<feature type="region of interest" description="Disordered" evidence="9">
    <location>
        <begin position="221"/>
        <end position="264"/>
    </location>
</feature>
<keyword evidence="4" id="KW-0479">Metal-binding</keyword>
<keyword evidence="7" id="KW-0833">Ubl conjugation pathway</keyword>
<dbReference type="PANTHER" id="PTHR11685">
    <property type="entry name" value="RBR FAMILY RING FINGER AND IBR DOMAIN-CONTAINING"/>
    <property type="match status" value="1"/>
</dbReference>
<evidence type="ECO:0000256" key="6">
    <source>
        <dbReference type="ARBA" id="ARBA00022771"/>
    </source>
</evidence>
<comment type="caution">
    <text evidence="11">The sequence shown here is derived from an EMBL/GenBank/DDBJ whole genome shotgun (WGS) entry which is preliminary data.</text>
</comment>
<evidence type="ECO:0000259" key="10">
    <source>
        <dbReference type="PROSITE" id="PS51873"/>
    </source>
</evidence>
<dbReference type="Gene3D" id="1.20.120.1750">
    <property type="match status" value="1"/>
</dbReference>
<gene>
    <name evidence="11" type="primary">g5461</name>
    <name evidence="11" type="ORF">VP750_LOCUS4669</name>
</gene>
<comment type="catalytic activity">
    <reaction evidence="1">
        <text>[E2 ubiquitin-conjugating enzyme]-S-ubiquitinyl-L-cysteine + [acceptor protein]-L-lysine = [E2 ubiquitin-conjugating enzyme]-L-cysteine + [acceptor protein]-N(6)-ubiquitinyl-L-lysine.</text>
        <dbReference type="EC" id="2.3.2.31"/>
    </reaction>
</comment>
<evidence type="ECO:0000256" key="4">
    <source>
        <dbReference type="ARBA" id="ARBA00022723"/>
    </source>
</evidence>
<evidence type="ECO:0000256" key="7">
    <source>
        <dbReference type="ARBA" id="ARBA00022786"/>
    </source>
</evidence>
<protein>
    <recommendedName>
        <fullName evidence="2">RBR-type E3 ubiquitin transferase</fullName>
        <ecNumber evidence="2">2.3.2.31</ecNumber>
    </recommendedName>
</protein>
<dbReference type="InterPro" id="IPR002867">
    <property type="entry name" value="IBR_dom"/>
</dbReference>
<name>A0ABP1FSW8_9CHLO</name>
<dbReference type="CDD" id="cd20336">
    <property type="entry name" value="Rcat_RBR"/>
    <property type="match status" value="1"/>
</dbReference>
<evidence type="ECO:0000256" key="5">
    <source>
        <dbReference type="ARBA" id="ARBA00022737"/>
    </source>
</evidence>
<evidence type="ECO:0000256" key="1">
    <source>
        <dbReference type="ARBA" id="ARBA00001798"/>
    </source>
</evidence>
<dbReference type="Pfam" id="PF01485">
    <property type="entry name" value="IBR"/>
    <property type="match status" value="1"/>
</dbReference>
<organism evidence="11 12">
    <name type="scientific">Coccomyxa viridis</name>
    <dbReference type="NCBI Taxonomy" id="1274662"/>
    <lineage>
        <taxon>Eukaryota</taxon>
        <taxon>Viridiplantae</taxon>
        <taxon>Chlorophyta</taxon>
        <taxon>core chlorophytes</taxon>
        <taxon>Trebouxiophyceae</taxon>
        <taxon>Trebouxiophyceae incertae sedis</taxon>
        <taxon>Coccomyxaceae</taxon>
        <taxon>Coccomyxa</taxon>
    </lineage>
</organism>
<feature type="domain" description="RING-type" evidence="10">
    <location>
        <begin position="250"/>
        <end position="494"/>
    </location>
</feature>
<evidence type="ECO:0000256" key="8">
    <source>
        <dbReference type="ARBA" id="ARBA00022833"/>
    </source>
</evidence>
<evidence type="ECO:0000313" key="12">
    <source>
        <dbReference type="Proteomes" id="UP001497392"/>
    </source>
</evidence>
<keyword evidence="6" id="KW-0863">Zinc-finger</keyword>
<keyword evidence="8" id="KW-0862">Zinc</keyword>
<dbReference type="EC" id="2.3.2.31" evidence="2"/>
<dbReference type="Pfam" id="PF22191">
    <property type="entry name" value="IBR_1"/>
    <property type="match status" value="1"/>
</dbReference>
<accession>A0ABP1FSW8</accession>
<keyword evidence="3" id="KW-0808">Transferase</keyword>
<feature type="compositionally biased region" description="Polar residues" evidence="9">
    <location>
        <begin position="1"/>
        <end position="10"/>
    </location>
</feature>
<dbReference type="EMBL" id="CAXHTA020000007">
    <property type="protein sequence ID" value="CAL5223010.1"/>
    <property type="molecule type" value="Genomic_DNA"/>
</dbReference>
<dbReference type="Proteomes" id="UP001497392">
    <property type="component" value="Unassembled WGS sequence"/>
</dbReference>
<keyword evidence="12" id="KW-1185">Reference proteome</keyword>
<evidence type="ECO:0000256" key="2">
    <source>
        <dbReference type="ARBA" id="ARBA00012251"/>
    </source>
</evidence>
<reference evidence="11 12" key="1">
    <citation type="submission" date="2024-06" db="EMBL/GenBank/DDBJ databases">
        <authorList>
            <person name="Kraege A."/>
            <person name="Thomma B."/>
        </authorList>
    </citation>
    <scope>NUCLEOTIDE SEQUENCE [LARGE SCALE GENOMIC DNA]</scope>
</reference>
<dbReference type="PROSITE" id="PS51873">
    <property type="entry name" value="TRIAD"/>
    <property type="match status" value="1"/>
</dbReference>